<keyword evidence="2" id="KW-0547">Nucleotide-binding</keyword>
<evidence type="ECO:0000313" key="6">
    <source>
        <dbReference type="EMBL" id="KAE8168653.1"/>
    </source>
</evidence>
<dbReference type="Gene3D" id="3.90.180.10">
    <property type="entry name" value="Medium-chain alcohol dehydrogenases, catalytic domain"/>
    <property type="match status" value="1"/>
</dbReference>
<dbReference type="InterPro" id="IPR011032">
    <property type="entry name" value="GroES-like_sf"/>
</dbReference>
<dbReference type="InterPro" id="IPR047122">
    <property type="entry name" value="Trans-enoyl_RdTase-like"/>
</dbReference>
<evidence type="ECO:0000313" key="7">
    <source>
        <dbReference type="Proteomes" id="UP000326950"/>
    </source>
</evidence>
<dbReference type="GO" id="GO:0008270">
    <property type="term" value="F:zinc ion binding"/>
    <property type="evidence" value="ECO:0007669"/>
    <property type="project" value="InterPro"/>
</dbReference>
<dbReference type="Pfam" id="PF08240">
    <property type="entry name" value="ADH_N"/>
    <property type="match status" value="1"/>
</dbReference>
<name>A0A5N6VCP6_ASPTM</name>
<protein>
    <submittedName>
        <fullName evidence="6">GroES-like protein</fullName>
    </submittedName>
</protein>
<dbReference type="PANTHER" id="PTHR45348">
    <property type="entry name" value="HYPOTHETICAL OXIDOREDUCTASE (EUROFUNG)"/>
    <property type="match status" value="1"/>
</dbReference>
<gene>
    <name evidence="6" type="ORF">BDV40DRAFT_251206</name>
</gene>
<evidence type="ECO:0000256" key="4">
    <source>
        <dbReference type="ARBA" id="ARBA00023002"/>
    </source>
</evidence>
<evidence type="ECO:0000259" key="5">
    <source>
        <dbReference type="SMART" id="SM00829"/>
    </source>
</evidence>
<dbReference type="OrthoDB" id="9992527at2759"/>
<accession>A0A5N6VCP6</accession>
<dbReference type="PANTHER" id="PTHR45348:SF2">
    <property type="entry name" value="ZINC-TYPE ALCOHOL DEHYDROGENASE-LIKE PROTEIN C2E1P3.01"/>
    <property type="match status" value="1"/>
</dbReference>
<dbReference type="Gene3D" id="3.40.50.720">
    <property type="entry name" value="NAD(P)-binding Rossmann-like Domain"/>
    <property type="match status" value="1"/>
</dbReference>
<dbReference type="SMART" id="SM00829">
    <property type="entry name" value="PKS_ER"/>
    <property type="match status" value="1"/>
</dbReference>
<dbReference type="CDD" id="cd08249">
    <property type="entry name" value="enoyl_reductase_like"/>
    <property type="match status" value="1"/>
</dbReference>
<dbReference type="Proteomes" id="UP000326950">
    <property type="component" value="Unassembled WGS sequence"/>
</dbReference>
<reference evidence="6 7" key="1">
    <citation type="submission" date="2019-04" db="EMBL/GenBank/DDBJ databases">
        <title>Friends and foes A comparative genomics study of 23 Aspergillus species from section Flavi.</title>
        <authorList>
            <consortium name="DOE Joint Genome Institute"/>
            <person name="Kjaerbolling I."/>
            <person name="Vesth T."/>
            <person name="Frisvad J.C."/>
            <person name="Nybo J.L."/>
            <person name="Theobald S."/>
            <person name="Kildgaard S."/>
            <person name="Isbrandt T."/>
            <person name="Kuo A."/>
            <person name="Sato A."/>
            <person name="Lyhne E.K."/>
            <person name="Kogle M.E."/>
            <person name="Wiebenga A."/>
            <person name="Kun R.S."/>
            <person name="Lubbers R.J."/>
            <person name="Makela M.R."/>
            <person name="Barry K."/>
            <person name="Chovatia M."/>
            <person name="Clum A."/>
            <person name="Daum C."/>
            <person name="Haridas S."/>
            <person name="He G."/>
            <person name="LaButti K."/>
            <person name="Lipzen A."/>
            <person name="Mondo S."/>
            <person name="Riley R."/>
            <person name="Salamov A."/>
            <person name="Simmons B.A."/>
            <person name="Magnuson J.K."/>
            <person name="Henrissat B."/>
            <person name="Mortensen U.H."/>
            <person name="Larsen T.O."/>
            <person name="Devries R.P."/>
            <person name="Grigoriev I.V."/>
            <person name="Machida M."/>
            <person name="Baker S.E."/>
            <person name="Andersen M.R."/>
        </authorList>
    </citation>
    <scope>NUCLEOTIDE SEQUENCE [LARGE SCALE GENOMIC DNA]</scope>
    <source>
        <strain evidence="6 7">CBS 117626</strain>
    </source>
</reference>
<keyword evidence="7" id="KW-1185">Reference proteome</keyword>
<keyword evidence="4" id="KW-0560">Oxidoreductase</keyword>
<feature type="domain" description="Enoyl reductase (ER)" evidence="5">
    <location>
        <begin position="11"/>
        <end position="353"/>
    </location>
</feature>
<dbReference type="InterPro" id="IPR036291">
    <property type="entry name" value="NAD(P)-bd_dom_sf"/>
</dbReference>
<dbReference type="InterPro" id="IPR020843">
    <property type="entry name" value="ER"/>
</dbReference>
<dbReference type="GO" id="GO:0000166">
    <property type="term" value="F:nucleotide binding"/>
    <property type="evidence" value="ECO:0007669"/>
    <property type="project" value="UniProtKB-KW"/>
</dbReference>
<sequence length="355" mass="38422">MQKAIVVEQVGRPALLIERPIPEPGHNQLLVRVTATSLNPADQKTRDEGLFFKEPPQVLGHEIAGEVIKIGHGAEALQFTIGEHIFAQANFFPGQTLTDAGALQQYVVVDARFAAKTKEAGLSDDEAATIPVCAIASFIGLFHFTGLNLPVPRSASTPLPMPTVLRNQAILIIGGGSNCGRYAIQFSRLCGFSQIITIASAKNEAELKDLGATHVIDRHSGFEENVRQVREITGDDLIYAFDAVNMAPDQNLGLKLLSDSKKGLLITLNRVSDAKLDPAAIGKKAAGYTKRMTFGFSALYPEVATVFWRNIAGWIKAGLVRPLKFVTVEGLDVIEVNRALDGYREGQGQKIVVKP</sequence>
<dbReference type="EMBL" id="ML738585">
    <property type="protein sequence ID" value="KAE8168653.1"/>
    <property type="molecule type" value="Genomic_DNA"/>
</dbReference>
<proteinExistence type="inferred from homology"/>
<dbReference type="SUPFAM" id="SSF51735">
    <property type="entry name" value="NAD(P)-binding Rossmann-fold domains"/>
    <property type="match status" value="1"/>
</dbReference>
<dbReference type="PROSITE" id="PS00059">
    <property type="entry name" value="ADH_ZINC"/>
    <property type="match status" value="1"/>
</dbReference>
<evidence type="ECO:0000256" key="1">
    <source>
        <dbReference type="ARBA" id="ARBA00008072"/>
    </source>
</evidence>
<keyword evidence="3" id="KW-0521">NADP</keyword>
<organism evidence="6 7">
    <name type="scientific">Aspergillus tamarii</name>
    <dbReference type="NCBI Taxonomy" id="41984"/>
    <lineage>
        <taxon>Eukaryota</taxon>
        <taxon>Fungi</taxon>
        <taxon>Dikarya</taxon>
        <taxon>Ascomycota</taxon>
        <taxon>Pezizomycotina</taxon>
        <taxon>Eurotiomycetes</taxon>
        <taxon>Eurotiomycetidae</taxon>
        <taxon>Eurotiales</taxon>
        <taxon>Aspergillaceae</taxon>
        <taxon>Aspergillus</taxon>
        <taxon>Aspergillus subgen. Circumdati</taxon>
    </lineage>
</organism>
<comment type="similarity">
    <text evidence="1">Belongs to the zinc-containing alcohol dehydrogenase family.</text>
</comment>
<dbReference type="InterPro" id="IPR013154">
    <property type="entry name" value="ADH-like_N"/>
</dbReference>
<evidence type="ECO:0000256" key="2">
    <source>
        <dbReference type="ARBA" id="ARBA00022741"/>
    </source>
</evidence>
<evidence type="ECO:0000256" key="3">
    <source>
        <dbReference type="ARBA" id="ARBA00022857"/>
    </source>
</evidence>
<dbReference type="InterPro" id="IPR002328">
    <property type="entry name" value="ADH_Zn_CS"/>
</dbReference>
<dbReference type="GO" id="GO:0016651">
    <property type="term" value="F:oxidoreductase activity, acting on NAD(P)H"/>
    <property type="evidence" value="ECO:0007669"/>
    <property type="project" value="InterPro"/>
</dbReference>
<dbReference type="SUPFAM" id="SSF50129">
    <property type="entry name" value="GroES-like"/>
    <property type="match status" value="1"/>
</dbReference>
<dbReference type="AlphaFoldDB" id="A0A5N6VCP6"/>